<accession>A0A6A7YAP3</accession>
<keyword evidence="2" id="KW-0812">Transmembrane</keyword>
<dbReference type="InterPro" id="IPR025333">
    <property type="entry name" value="DUF4239"/>
</dbReference>
<feature type="transmembrane region" description="Helical" evidence="2">
    <location>
        <begin position="128"/>
        <end position="151"/>
    </location>
</feature>
<gene>
    <name evidence="3" type="ORF">F0357_17945</name>
</gene>
<dbReference type="EMBL" id="VWNA01000001">
    <property type="protein sequence ID" value="MQT14499.1"/>
    <property type="molecule type" value="Genomic_DNA"/>
</dbReference>
<evidence type="ECO:0000256" key="1">
    <source>
        <dbReference type="SAM" id="MobiDB-lite"/>
    </source>
</evidence>
<dbReference type="Proteomes" id="UP000332515">
    <property type="component" value="Unassembled WGS sequence"/>
</dbReference>
<feature type="compositionally biased region" description="Low complexity" evidence="1">
    <location>
        <begin position="1"/>
        <end position="12"/>
    </location>
</feature>
<reference evidence="3 4" key="1">
    <citation type="submission" date="2019-09" db="EMBL/GenBank/DDBJ databases">
        <title>Segnochrobactrum spirostomi gen. nov., sp. nov., isolated from the ciliate Spirostomum cf. yagiui and description of a novel family, Segnochrobactraceae fam. nov. within the order Rhizobiales of the class Alphaproteobacteria.</title>
        <authorList>
            <person name="Akter S."/>
            <person name="Shazib S.U.A."/>
            <person name="Shin M.K."/>
        </authorList>
    </citation>
    <scope>NUCLEOTIDE SEQUENCE [LARGE SCALE GENOMIC DNA]</scope>
    <source>
        <strain evidence="3 4">Sp-1</strain>
    </source>
</reference>
<feature type="transmembrane region" description="Helical" evidence="2">
    <location>
        <begin position="271"/>
        <end position="293"/>
    </location>
</feature>
<proteinExistence type="predicted"/>
<feature type="transmembrane region" description="Helical" evidence="2">
    <location>
        <begin position="300"/>
        <end position="319"/>
    </location>
</feature>
<evidence type="ECO:0000313" key="3">
    <source>
        <dbReference type="EMBL" id="MQT14499.1"/>
    </source>
</evidence>
<sequence length="351" mass="38608">MRRPSRSPSSLPALCRQPRGGKRRARGPWVPGTRPGMTTERTCVLSSGQPPSHAIALRGEGSARGLTGSHFFDFVPPFFSTRVRVPAFGTTSMLYFHAAFMIIAAFFVPAAISYAISPRSEHAGRKRFHEIGIAVFLQIGVIYAVMVAFVFTNVWDEFNKAGNSVHREALDLQNMADRAAYLPPEAANAVRAAIARYAESELNFEWPSMARREASPETVAAFTQLFAAVAAIPSGDSLTYVTKNNLLSLVSDVRDMRALRLYQLSTDVPPWLWMLLIGSAVLLVLFVMVSAVGHRLVQSVLVGVFSAFLATILVTIHLLDFPFEGSIRINPQAIVYSIEHLNDIPITLHKP</sequence>
<feature type="region of interest" description="Disordered" evidence="1">
    <location>
        <begin position="1"/>
        <end position="38"/>
    </location>
</feature>
<comment type="caution">
    <text evidence="3">The sequence shown here is derived from an EMBL/GenBank/DDBJ whole genome shotgun (WGS) entry which is preliminary data.</text>
</comment>
<protein>
    <submittedName>
        <fullName evidence="3">DUF4239 domain-containing protein</fullName>
    </submittedName>
</protein>
<dbReference type="AlphaFoldDB" id="A0A6A7YAP3"/>
<organism evidence="3 4">
    <name type="scientific">Segnochrobactrum spirostomi</name>
    <dbReference type="NCBI Taxonomy" id="2608987"/>
    <lineage>
        <taxon>Bacteria</taxon>
        <taxon>Pseudomonadati</taxon>
        <taxon>Pseudomonadota</taxon>
        <taxon>Alphaproteobacteria</taxon>
        <taxon>Hyphomicrobiales</taxon>
        <taxon>Segnochrobactraceae</taxon>
        <taxon>Segnochrobactrum</taxon>
    </lineage>
</organism>
<keyword evidence="2" id="KW-1133">Transmembrane helix</keyword>
<evidence type="ECO:0000313" key="4">
    <source>
        <dbReference type="Proteomes" id="UP000332515"/>
    </source>
</evidence>
<dbReference type="Pfam" id="PF14023">
    <property type="entry name" value="Bestrophin-like"/>
    <property type="match status" value="1"/>
</dbReference>
<evidence type="ECO:0000256" key="2">
    <source>
        <dbReference type="SAM" id="Phobius"/>
    </source>
</evidence>
<keyword evidence="2" id="KW-0472">Membrane</keyword>
<name>A0A6A7YAP3_9HYPH</name>
<keyword evidence="4" id="KW-1185">Reference proteome</keyword>
<feature type="transmembrane region" description="Helical" evidence="2">
    <location>
        <begin position="94"/>
        <end position="116"/>
    </location>
</feature>